<dbReference type="PANTHER" id="PTHR11985:SF15">
    <property type="entry name" value="GLYCEROL-3-PHOSPHATE DEHYDROGENASE, MITOCHONDRIAL"/>
    <property type="match status" value="1"/>
</dbReference>
<evidence type="ECO:0000313" key="5">
    <source>
        <dbReference type="EMBL" id="ODR96644.1"/>
    </source>
</evidence>
<evidence type="ECO:0000259" key="4">
    <source>
        <dbReference type="Pfam" id="PF16901"/>
    </source>
</evidence>
<dbReference type="STRING" id="1774969.AUC69_13590"/>
<accession>A0A1E3VSZ4</accession>
<keyword evidence="6" id="KW-1185">Reference proteome</keyword>
<gene>
    <name evidence="5" type="ORF">AUC69_13590</name>
</gene>
<feature type="domain" description="Alpha-glycerophosphate oxidase C-terminal" evidence="4">
    <location>
        <begin position="126"/>
        <end position="228"/>
    </location>
</feature>
<comment type="caution">
    <text evidence="5">The sequence shown here is derived from an EMBL/GenBank/DDBJ whole genome shotgun (WGS) entry which is preliminary data.</text>
</comment>
<dbReference type="GO" id="GO:0046168">
    <property type="term" value="P:glycerol-3-phosphate catabolic process"/>
    <property type="evidence" value="ECO:0007669"/>
    <property type="project" value="TreeGrafter"/>
</dbReference>
<name>A0A1E3VSZ4_9HYPH</name>
<dbReference type="AlphaFoldDB" id="A0A1E3VSZ4"/>
<dbReference type="Proteomes" id="UP000094472">
    <property type="component" value="Unassembled WGS sequence"/>
</dbReference>
<dbReference type="PANTHER" id="PTHR11985">
    <property type="entry name" value="GLYCEROL-3-PHOSPHATE DEHYDROGENASE"/>
    <property type="match status" value="1"/>
</dbReference>
<reference evidence="5 6" key="1">
    <citation type="journal article" date="2016" name="Environ. Microbiol.">
        <title>New Methyloceanibacter diversity from North Sea sediments includes methanotroph containing solely the soluble methane monooxygenase.</title>
        <authorList>
            <person name="Vekeman B."/>
            <person name="Kerckhof F.M."/>
            <person name="Cremers G."/>
            <person name="de Vos P."/>
            <person name="Vandamme P."/>
            <person name="Boon N."/>
            <person name="Op den Camp H.J."/>
            <person name="Heylen K."/>
        </authorList>
    </citation>
    <scope>NUCLEOTIDE SEQUENCE [LARGE SCALE GENOMIC DNA]</scope>
    <source>
        <strain evidence="5 6">R-67175</strain>
    </source>
</reference>
<dbReference type="Gene3D" id="3.50.50.60">
    <property type="entry name" value="FAD/NAD(P)-binding domain"/>
    <property type="match status" value="1"/>
</dbReference>
<dbReference type="InterPro" id="IPR038299">
    <property type="entry name" value="DAO_C_sf"/>
</dbReference>
<protein>
    <recommendedName>
        <fullName evidence="4">Alpha-glycerophosphate oxidase C-terminal domain-containing protein</fullName>
    </recommendedName>
</protein>
<dbReference type="EMBL" id="LPWF01000028">
    <property type="protein sequence ID" value="ODR96644.1"/>
    <property type="molecule type" value="Genomic_DNA"/>
</dbReference>
<dbReference type="InterPro" id="IPR036188">
    <property type="entry name" value="FAD/NAD-bd_sf"/>
</dbReference>
<dbReference type="Gene3D" id="3.30.9.10">
    <property type="entry name" value="D-Amino Acid Oxidase, subunit A, domain 2"/>
    <property type="match status" value="1"/>
</dbReference>
<dbReference type="GO" id="GO:0004368">
    <property type="term" value="F:glycerol-3-phosphate dehydrogenase (quinone) activity"/>
    <property type="evidence" value="ECO:0007669"/>
    <property type="project" value="InterPro"/>
</dbReference>
<evidence type="ECO:0000256" key="1">
    <source>
        <dbReference type="ARBA" id="ARBA00022630"/>
    </source>
</evidence>
<dbReference type="Pfam" id="PF16901">
    <property type="entry name" value="DAO_C"/>
    <property type="match status" value="1"/>
</dbReference>
<keyword evidence="1" id="KW-0285">Flavoprotein</keyword>
<evidence type="ECO:0000313" key="6">
    <source>
        <dbReference type="Proteomes" id="UP000094472"/>
    </source>
</evidence>
<proteinExistence type="predicted"/>
<sequence length="236" mass="25957">MPWLDARFLVIGTTDVPHEGDPGSAHCSADEKAYLVQAYNRYFTYPGRTVTERDIVFTWSGVRALHGGSEEKPSRISRSPSLAACAQGTGGFITLYGGKLTTHRALAEDTLFMLNTFGLEMSGPWTKDVPLYGGSLNREMLLAHAEEGPEEIPLATRRRWTLTYGDKIEDLFARIGADAGAATEIAPGVPRAELDHVVETEDAMTADDYLLRRTKLHLLLDEVGREAVGTWFAART</sequence>
<keyword evidence="3" id="KW-0560">Oxidoreductase</keyword>
<dbReference type="InterPro" id="IPR000447">
    <property type="entry name" value="G3P_DH_FAD-dep"/>
</dbReference>
<dbReference type="InterPro" id="IPR031656">
    <property type="entry name" value="DAO_C"/>
</dbReference>
<keyword evidence="2" id="KW-0274">FAD</keyword>
<organism evidence="5 6">
    <name type="scientific">Methyloceanibacter superfactus</name>
    <dbReference type="NCBI Taxonomy" id="1774969"/>
    <lineage>
        <taxon>Bacteria</taxon>
        <taxon>Pseudomonadati</taxon>
        <taxon>Pseudomonadota</taxon>
        <taxon>Alphaproteobacteria</taxon>
        <taxon>Hyphomicrobiales</taxon>
        <taxon>Hyphomicrobiaceae</taxon>
        <taxon>Methyloceanibacter</taxon>
    </lineage>
</organism>
<dbReference type="Gene3D" id="1.10.8.870">
    <property type="entry name" value="Alpha-glycerophosphate oxidase, cap domain"/>
    <property type="match status" value="1"/>
</dbReference>
<evidence type="ECO:0000256" key="2">
    <source>
        <dbReference type="ARBA" id="ARBA00022827"/>
    </source>
</evidence>
<evidence type="ECO:0000256" key="3">
    <source>
        <dbReference type="ARBA" id="ARBA00023002"/>
    </source>
</evidence>